<keyword evidence="7 13" id="KW-1133">Transmembrane helix</keyword>
<keyword evidence="5 13" id="KW-0812">Transmembrane</keyword>
<evidence type="ECO:0000256" key="11">
    <source>
        <dbReference type="ARBA" id="ARBA00023264"/>
    </source>
</evidence>
<dbReference type="CDD" id="cd09154">
    <property type="entry name" value="PLDc_SMU_988_like_1"/>
    <property type="match status" value="1"/>
</dbReference>
<dbReference type="Pfam" id="PF13396">
    <property type="entry name" value="PLDc_N"/>
    <property type="match status" value="1"/>
</dbReference>
<dbReference type="EC" id="2.7.8.-" evidence="12"/>
<keyword evidence="9 13" id="KW-0472">Membrane</keyword>
<dbReference type="InterPro" id="IPR025202">
    <property type="entry name" value="PLD-like_dom"/>
</dbReference>
<keyword evidence="6" id="KW-0677">Repeat</keyword>
<comment type="caution">
    <text evidence="15">The sequence shown here is derived from an EMBL/GenBank/DDBJ whole genome shotgun (WGS) entry which is preliminary data.</text>
</comment>
<evidence type="ECO:0000256" key="6">
    <source>
        <dbReference type="ARBA" id="ARBA00022737"/>
    </source>
</evidence>
<evidence type="ECO:0000256" key="2">
    <source>
        <dbReference type="ARBA" id="ARBA00022475"/>
    </source>
</evidence>
<feature type="domain" description="PLD phosphodiesterase" evidence="14">
    <location>
        <begin position="410"/>
        <end position="437"/>
    </location>
</feature>
<evidence type="ECO:0000313" key="15">
    <source>
        <dbReference type="EMBL" id="RDU23158.1"/>
    </source>
</evidence>
<evidence type="ECO:0000256" key="3">
    <source>
        <dbReference type="ARBA" id="ARBA00022516"/>
    </source>
</evidence>
<dbReference type="EMBL" id="QRCT01000034">
    <property type="protein sequence ID" value="RDU23158.1"/>
    <property type="molecule type" value="Genomic_DNA"/>
</dbReference>
<dbReference type="InterPro" id="IPR022924">
    <property type="entry name" value="Cardiolipin_synthase"/>
</dbReference>
<evidence type="ECO:0000256" key="1">
    <source>
        <dbReference type="ARBA" id="ARBA00004651"/>
    </source>
</evidence>
<evidence type="ECO:0000313" key="16">
    <source>
        <dbReference type="Proteomes" id="UP000255036"/>
    </source>
</evidence>
<name>A0A371AUB5_9FIRM</name>
<keyword evidence="8" id="KW-0443">Lipid metabolism</keyword>
<gene>
    <name evidence="15" type="primary">cls</name>
    <name evidence="15" type="ORF">DWV06_11330</name>
</gene>
<comment type="subcellular location">
    <subcellularLocation>
        <location evidence="1">Cell membrane</location>
        <topology evidence="1">Multi-pass membrane protein</topology>
    </subcellularLocation>
</comment>
<evidence type="ECO:0000256" key="10">
    <source>
        <dbReference type="ARBA" id="ARBA00023209"/>
    </source>
</evidence>
<evidence type="ECO:0000256" key="7">
    <source>
        <dbReference type="ARBA" id="ARBA00022989"/>
    </source>
</evidence>
<protein>
    <recommendedName>
        <fullName evidence="12">Cardiolipin synthase</fullName>
        <ecNumber evidence="12">2.7.8.-</ecNumber>
    </recommendedName>
</protein>
<evidence type="ECO:0000256" key="8">
    <source>
        <dbReference type="ARBA" id="ARBA00023098"/>
    </source>
</evidence>
<dbReference type="GO" id="GO:0032049">
    <property type="term" value="P:cardiolipin biosynthetic process"/>
    <property type="evidence" value="ECO:0007669"/>
    <property type="project" value="UniProtKB-UniRule"/>
</dbReference>
<dbReference type="CDD" id="cd09160">
    <property type="entry name" value="PLDc_SMU_988_like_2"/>
    <property type="match status" value="1"/>
</dbReference>
<evidence type="ECO:0000259" key="14">
    <source>
        <dbReference type="PROSITE" id="PS50035"/>
    </source>
</evidence>
<dbReference type="Gene3D" id="3.30.870.10">
    <property type="entry name" value="Endonuclease Chain A"/>
    <property type="match status" value="2"/>
</dbReference>
<dbReference type="Pfam" id="PF13091">
    <property type="entry name" value="PLDc_2"/>
    <property type="match status" value="2"/>
</dbReference>
<dbReference type="SMART" id="SM00155">
    <property type="entry name" value="PLDc"/>
    <property type="match status" value="2"/>
</dbReference>
<keyword evidence="11" id="KW-1208">Phospholipid metabolism</keyword>
<dbReference type="RefSeq" id="WP_115482500.1">
    <property type="nucleotide sequence ID" value="NZ_QRCT01000034.1"/>
</dbReference>
<evidence type="ECO:0000256" key="12">
    <source>
        <dbReference type="NCBIfam" id="TIGR04265"/>
    </source>
</evidence>
<feature type="domain" description="PLD phosphodiesterase" evidence="14">
    <location>
        <begin position="228"/>
        <end position="255"/>
    </location>
</feature>
<organism evidence="15 16">
    <name type="scientific">Anaerosacchariphilus polymeriproducens</name>
    <dbReference type="NCBI Taxonomy" id="1812858"/>
    <lineage>
        <taxon>Bacteria</taxon>
        <taxon>Bacillati</taxon>
        <taxon>Bacillota</taxon>
        <taxon>Clostridia</taxon>
        <taxon>Lachnospirales</taxon>
        <taxon>Lachnospiraceae</taxon>
        <taxon>Anaerosacchariphilus</taxon>
    </lineage>
</organism>
<evidence type="ECO:0000256" key="5">
    <source>
        <dbReference type="ARBA" id="ARBA00022692"/>
    </source>
</evidence>
<proteinExistence type="predicted"/>
<accession>A0A371AUB5</accession>
<dbReference type="PANTHER" id="PTHR21248:SF22">
    <property type="entry name" value="PHOSPHOLIPASE D"/>
    <property type="match status" value="1"/>
</dbReference>
<dbReference type="AlphaFoldDB" id="A0A371AUB5"/>
<dbReference type="InterPro" id="IPR001736">
    <property type="entry name" value="PLipase_D/transphosphatidylase"/>
</dbReference>
<keyword evidence="10" id="KW-0594">Phospholipid biosynthesis</keyword>
<keyword evidence="4" id="KW-0808">Transferase</keyword>
<evidence type="ECO:0000256" key="9">
    <source>
        <dbReference type="ARBA" id="ARBA00023136"/>
    </source>
</evidence>
<feature type="transmembrane region" description="Helical" evidence="13">
    <location>
        <begin position="50"/>
        <end position="70"/>
    </location>
</feature>
<dbReference type="Proteomes" id="UP000255036">
    <property type="component" value="Unassembled WGS sequence"/>
</dbReference>
<dbReference type="NCBIfam" id="TIGR04265">
    <property type="entry name" value="bac_cardiolipin"/>
    <property type="match status" value="1"/>
</dbReference>
<dbReference type="SUPFAM" id="SSF56024">
    <property type="entry name" value="Phospholipase D/nuclease"/>
    <property type="match status" value="2"/>
</dbReference>
<dbReference type="PANTHER" id="PTHR21248">
    <property type="entry name" value="CARDIOLIPIN SYNTHASE"/>
    <property type="match status" value="1"/>
</dbReference>
<reference evidence="15 16" key="1">
    <citation type="submission" date="2018-07" db="EMBL/GenBank/DDBJ databases">
        <title>Anaerosacharophilus polymeroproducens gen. nov. sp. nov., an anaerobic bacterium isolated from salt field.</title>
        <authorList>
            <person name="Kim W."/>
            <person name="Yang S.-H."/>
            <person name="Oh J."/>
            <person name="Lee J.-H."/>
            <person name="Kwon K.K."/>
        </authorList>
    </citation>
    <scope>NUCLEOTIDE SEQUENCE [LARGE SCALE GENOMIC DNA]</scope>
    <source>
        <strain evidence="15 16">MCWD5</strain>
    </source>
</reference>
<keyword evidence="16" id="KW-1185">Reference proteome</keyword>
<dbReference type="GO" id="GO:0005886">
    <property type="term" value="C:plasma membrane"/>
    <property type="evidence" value="ECO:0007669"/>
    <property type="project" value="UniProtKB-SubCell"/>
</dbReference>
<dbReference type="OrthoDB" id="9762009at2"/>
<sequence>MLILIQFVWIVLLAYRISATFTYASAIIRTLAIIVSLRIANKRSNPTMKLAWTFIILAVPVLGLTLYWIFGRSDLNKKMRIRFERTNREFEEYLKGDKNLRTQLQELDSNISNQSEYINKWAGFPLCQNTSTDYFSSGEEMFEQMKTDLENAKHYIFLEYFIIEQGHMWNSILEILERKIKEGVEVRLIYDDVGCISTLPHHYYKILQSKGIKCAAFNPFRPMLSIIMNNRDHRKILVIDGFIAYTGGINLADEYINKIERFGYWKDTGIRLEGEAVWNFTAMFLEMWNSITHTDMPQDYLKYKPYVYHEEGFCSDGFVQPYCDSPLDGETVGENVYLNMISKAKKYVYIFTPYLVTDNELVTTLCIAAKSGVDVRIVIPGIPDKKIVYWVGESYFPRFIEAGIKIYRFKPGFIHAKCYVCDDEVATVGTFNMDYRSLYLHFECGVWMYKSKAVKQMKEDMLKTFEQSELITSEDCKNRFWLVKSIQELFILFAPLL</sequence>
<keyword evidence="2" id="KW-1003">Cell membrane</keyword>
<dbReference type="GO" id="GO:0008808">
    <property type="term" value="F:cardiolipin synthase activity"/>
    <property type="evidence" value="ECO:0007669"/>
    <property type="project" value="UniProtKB-UniRule"/>
</dbReference>
<keyword evidence="3" id="KW-0444">Lipid biosynthesis</keyword>
<dbReference type="InterPro" id="IPR027379">
    <property type="entry name" value="CLS_N"/>
</dbReference>
<evidence type="ECO:0000256" key="4">
    <source>
        <dbReference type="ARBA" id="ARBA00022679"/>
    </source>
</evidence>
<evidence type="ECO:0000256" key="13">
    <source>
        <dbReference type="SAM" id="Phobius"/>
    </source>
</evidence>
<dbReference type="PROSITE" id="PS50035">
    <property type="entry name" value="PLD"/>
    <property type="match status" value="2"/>
</dbReference>